<accession>A0A1C3NYG1</accession>
<proteinExistence type="predicted"/>
<gene>
    <name evidence="1" type="ORF">FDG2_2822</name>
</gene>
<dbReference type="EMBL" id="FLUV01001193">
    <property type="protein sequence ID" value="SBW22570.1"/>
    <property type="molecule type" value="Genomic_DNA"/>
</dbReference>
<evidence type="ECO:0000313" key="2">
    <source>
        <dbReference type="Proteomes" id="UP000199013"/>
    </source>
</evidence>
<name>A0A1C3NYG1_9ACTN</name>
<evidence type="ECO:0000313" key="1">
    <source>
        <dbReference type="EMBL" id="SBW22570.1"/>
    </source>
</evidence>
<organism evidence="1 2">
    <name type="scientific">Candidatus Protofrankia californiensis</name>
    <dbReference type="NCBI Taxonomy" id="1839754"/>
    <lineage>
        <taxon>Bacteria</taxon>
        <taxon>Bacillati</taxon>
        <taxon>Actinomycetota</taxon>
        <taxon>Actinomycetes</taxon>
        <taxon>Frankiales</taxon>
        <taxon>Frankiaceae</taxon>
        <taxon>Protofrankia</taxon>
    </lineage>
</organism>
<protein>
    <submittedName>
        <fullName evidence="1">Uncharacterized protein</fullName>
    </submittedName>
</protein>
<reference evidence="2" key="1">
    <citation type="submission" date="2016-02" db="EMBL/GenBank/DDBJ databases">
        <authorList>
            <person name="Wibberg D."/>
        </authorList>
    </citation>
    <scope>NUCLEOTIDE SEQUENCE [LARGE SCALE GENOMIC DNA]</scope>
</reference>
<dbReference type="AlphaFoldDB" id="A0A1C3NYG1"/>
<keyword evidence="2" id="KW-1185">Reference proteome</keyword>
<sequence>MEEISFEVLTEEAVLAAPQDPTTHALVQNPFAWDEEK</sequence>
<dbReference type="RefSeq" id="WP_241251414.1">
    <property type="nucleotide sequence ID" value="NZ_CAAAFT010000185.1"/>
</dbReference>
<dbReference type="NCBIfam" id="NF040715">
    <property type="entry name" value="AmiA_rel_RiPP2x"/>
    <property type="match status" value="1"/>
</dbReference>
<dbReference type="Proteomes" id="UP000199013">
    <property type="component" value="Unassembled WGS sequence"/>
</dbReference>